<sequence length="508" mass="50894">MTKIRLALLAAVASGVIGGGYAFAAGGNDAAIRQNGDGNVASINQSAGTDNQFNNTGPSDTSAAFQDGNNNSITAVQSGSSNTVGLSVNQFDKIGDVTFKIGHTGVDRTSWGVVSSGTATDGVAQIGDDNSLDVTQESDGNIVGGVVQFSSATRSGAGQKNELEINQLGGAGNEINQVLQAVALGSQNTATITQNGSGNVINAVNQIGLNVNGANSKVNSITATILGNSNGTAALAGKAGASGAATSELNQMGEDNSITLNIDGDSNAFGVTQNNYGGGRNTLSALNITGDGNELGVLQDANKVSSNHNDLTINAIHGNDNNIGVKQIGNNYGLIDLQSASNSNLIGLSQTGTNSAKITITSGDRNDFDALQADNNQLTITANGSSNILKTIQTASVSGADNQLTVDIFGSSNNTTDFTTANAADAIGLTAGELIQTGYGNEATVNVGLSSSDSNNNSFALSQMGNSNEATISVSGGNDNQVAVLQSGNSNNSVVTQTGSSNVVGIAQ</sequence>
<evidence type="ECO:0000256" key="3">
    <source>
        <dbReference type="SAM" id="SignalP"/>
    </source>
</evidence>
<dbReference type="GO" id="GO:0007155">
    <property type="term" value="P:cell adhesion"/>
    <property type="evidence" value="ECO:0007669"/>
    <property type="project" value="InterPro"/>
</dbReference>
<dbReference type="AlphaFoldDB" id="A0A1I5FIU8"/>
<dbReference type="InterPro" id="IPR009742">
    <property type="entry name" value="Curlin_rpt"/>
</dbReference>
<reference evidence="4 5" key="1">
    <citation type="submission" date="2016-10" db="EMBL/GenBank/DDBJ databases">
        <authorList>
            <person name="de Groot N.N."/>
        </authorList>
    </citation>
    <scope>NUCLEOTIDE SEQUENCE [LARGE SCALE GENOMIC DNA]</scope>
    <source>
        <strain evidence="4 5">CGMCC 1.9157</strain>
    </source>
</reference>
<evidence type="ECO:0000313" key="5">
    <source>
        <dbReference type="Proteomes" id="UP000199236"/>
    </source>
</evidence>
<feature type="signal peptide" evidence="3">
    <location>
        <begin position="1"/>
        <end position="24"/>
    </location>
</feature>
<dbReference type="RefSeq" id="WP_090071477.1">
    <property type="nucleotide sequence ID" value="NZ_FOVR01000004.1"/>
</dbReference>
<dbReference type="Pfam" id="PF07012">
    <property type="entry name" value="Curlin_rpt"/>
    <property type="match status" value="1"/>
</dbReference>
<dbReference type="GO" id="GO:0009289">
    <property type="term" value="C:pilus"/>
    <property type="evidence" value="ECO:0007669"/>
    <property type="project" value="InterPro"/>
</dbReference>
<keyword evidence="2 3" id="KW-0732">Signal</keyword>
<dbReference type="OrthoDB" id="8443215at2"/>
<accession>A0A1I5FIU8</accession>
<name>A0A1I5FIU8_9HYPH</name>
<proteinExistence type="inferred from homology"/>
<organism evidence="4 5">
    <name type="scientific">Cohaesibacter marisflavi</name>
    <dbReference type="NCBI Taxonomy" id="655353"/>
    <lineage>
        <taxon>Bacteria</taxon>
        <taxon>Pseudomonadati</taxon>
        <taxon>Pseudomonadota</taxon>
        <taxon>Alphaproteobacteria</taxon>
        <taxon>Hyphomicrobiales</taxon>
        <taxon>Cohaesibacteraceae</taxon>
    </lineage>
</organism>
<dbReference type="STRING" id="655353.SAMN04488056_10463"/>
<keyword evidence="5" id="KW-1185">Reference proteome</keyword>
<dbReference type="EMBL" id="FOVR01000004">
    <property type="protein sequence ID" value="SFO23687.1"/>
    <property type="molecule type" value="Genomic_DNA"/>
</dbReference>
<evidence type="ECO:0000256" key="1">
    <source>
        <dbReference type="ARBA" id="ARBA00009766"/>
    </source>
</evidence>
<protein>
    <submittedName>
        <fullName evidence="4">Curlin associated repeat</fullName>
    </submittedName>
</protein>
<comment type="similarity">
    <text evidence="1">Belongs to the CsgA/CsgB family.</text>
</comment>
<dbReference type="Proteomes" id="UP000199236">
    <property type="component" value="Unassembled WGS sequence"/>
</dbReference>
<evidence type="ECO:0000313" key="4">
    <source>
        <dbReference type="EMBL" id="SFO23687.1"/>
    </source>
</evidence>
<gene>
    <name evidence="4" type="ORF">SAMN04488056_10463</name>
</gene>
<evidence type="ECO:0000256" key="2">
    <source>
        <dbReference type="ARBA" id="ARBA00022729"/>
    </source>
</evidence>
<feature type="chain" id="PRO_5011607296" evidence="3">
    <location>
        <begin position="25"/>
        <end position="508"/>
    </location>
</feature>